<proteinExistence type="inferred from homology"/>
<sequence>MAGQIVSVIMPDHWEDAVDTQWHKVWENSEILAVYKPALLPVSRTTRNLYNTLIQLVRRQTPFYDAHLLHRLDTETDGLILIAKDKASDRKWKKQLDQLIERKLYHAVVSGHPEWLTNEVECELSERVDSEIRSQVYVAGDQPTTLHKKLRWSKTAFRVLSREGNTSLIECELFTGRKHQIRAHLKSLGHPIIGDKIYAHEGYFYLKRLDTTLSERDYEVLQSTHHRLTAVELVIRPDPDSPSIRLRLNPI</sequence>
<protein>
    <submittedName>
        <fullName evidence="3">RNA pseudouridine synthase</fullName>
    </submittedName>
</protein>
<dbReference type="EMBL" id="JADEYS010000002">
    <property type="protein sequence ID" value="MBE9396344.1"/>
    <property type="molecule type" value="Genomic_DNA"/>
</dbReference>
<comment type="caution">
    <text evidence="3">The sequence shown here is derived from an EMBL/GenBank/DDBJ whole genome shotgun (WGS) entry which is preliminary data.</text>
</comment>
<dbReference type="PANTHER" id="PTHR21600:SF87">
    <property type="entry name" value="RNA PSEUDOURIDYLATE SYNTHASE DOMAIN-CONTAINING PROTEIN 1"/>
    <property type="match status" value="1"/>
</dbReference>
<dbReference type="GO" id="GO:0009982">
    <property type="term" value="F:pseudouridine synthase activity"/>
    <property type="evidence" value="ECO:0007669"/>
    <property type="project" value="InterPro"/>
</dbReference>
<dbReference type="SUPFAM" id="SSF55120">
    <property type="entry name" value="Pseudouridine synthase"/>
    <property type="match status" value="1"/>
</dbReference>
<dbReference type="PANTHER" id="PTHR21600">
    <property type="entry name" value="MITOCHONDRIAL RNA PSEUDOURIDINE SYNTHASE"/>
    <property type="match status" value="1"/>
</dbReference>
<evidence type="ECO:0000313" key="4">
    <source>
        <dbReference type="Proteomes" id="UP000640333"/>
    </source>
</evidence>
<dbReference type="GO" id="GO:0003723">
    <property type="term" value="F:RNA binding"/>
    <property type="evidence" value="ECO:0007669"/>
    <property type="project" value="InterPro"/>
</dbReference>
<dbReference type="AlphaFoldDB" id="A0A8J7JYD1"/>
<gene>
    <name evidence="3" type="ORF">IOQ59_03620</name>
</gene>
<dbReference type="GO" id="GO:0000455">
    <property type="term" value="P:enzyme-directed rRNA pseudouridine synthesis"/>
    <property type="evidence" value="ECO:0007669"/>
    <property type="project" value="TreeGrafter"/>
</dbReference>
<evidence type="ECO:0000259" key="2">
    <source>
        <dbReference type="Pfam" id="PF00849"/>
    </source>
</evidence>
<dbReference type="CDD" id="cd02869">
    <property type="entry name" value="PseudoU_synth_RluA_like"/>
    <property type="match status" value="1"/>
</dbReference>
<accession>A0A8J7JYD1</accession>
<name>A0A8J7JYD1_9GAMM</name>
<keyword evidence="4" id="KW-1185">Reference proteome</keyword>
<dbReference type="InterPro" id="IPR006145">
    <property type="entry name" value="PsdUridine_synth_RsuA/RluA"/>
</dbReference>
<dbReference type="Gene3D" id="3.30.2350.10">
    <property type="entry name" value="Pseudouridine synthase"/>
    <property type="match status" value="1"/>
</dbReference>
<dbReference type="InterPro" id="IPR050188">
    <property type="entry name" value="RluA_PseudoU_synthase"/>
</dbReference>
<dbReference type="InterPro" id="IPR020103">
    <property type="entry name" value="PsdUridine_synth_cat_dom_sf"/>
</dbReference>
<evidence type="ECO:0000313" key="3">
    <source>
        <dbReference type="EMBL" id="MBE9396344.1"/>
    </source>
</evidence>
<dbReference type="GO" id="GO:0140098">
    <property type="term" value="F:catalytic activity, acting on RNA"/>
    <property type="evidence" value="ECO:0007669"/>
    <property type="project" value="UniProtKB-ARBA"/>
</dbReference>
<dbReference type="Proteomes" id="UP000640333">
    <property type="component" value="Unassembled WGS sequence"/>
</dbReference>
<reference evidence="3" key="1">
    <citation type="submission" date="2020-10" db="EMBL/GenBank/DDBJ databases">
        <title>Bacterium isolated from coastal waters sediment.</title>
        <authorList>
            <person name="Chen R.-J."/>
            <person name="Lu D.-C."/>
            <person name="Zhu K.-L."/>
            <person name="Du Z.-J."/>
        </authorList>
    </citation>
    <scope>NUCLEOTIDE SEQUENCE</scope>
    <source>
        <strain evidence="3">N1Y112</strain>
    </source>
</reference>
<dbReference type="Pfam" id="PF00849">
    <property type="entry name" value="PseudoU_synth_2"/>
    <property type="match status" value="1"/>
</dbReference>
<evidence type="ECO:0000256" key="1">
    <source>
        <dbReference type="ARBA" id="ARBA00010876"/>
    </source>
</evidence>
<feature type="domain" description="Pseudouridine synthase RsuA/RluA-like" evidence="2">
    <location>
        <begin position="31"/>
        <end position="186"/>
    </location>
</feature>
<organism evidence="3 4">
    <name type="scientific">Pontibacterium sinense</name>
    <dbReference type="NCBI Taxonomy" id="2781979"/>
    <lineage>
        <taxon>Bacteria</taxon>
        <taxon>Pseudomonadati</taxon>
        <taxon>Pseudomonadota</taxon>
        <taxon>Gammaproteobacteria</taxon>
        <taxon>Oceanospirillales</taxon>
        <taxon>Oceanospirillaceae</taxon>
        <taxon>Pontibacterium</taxon>
    </lineage>
</organism>
<comment type="similarity">
    <text evidence="1">Belongs to the pseudouridine synthase RluA family.</text>
</comment>